<accession>A0A3P5XT20</accession>
<protein>
    <submittedName>
        <fullName evidence="1">Uncharacterized protein</fullName>
    </submittedName>
</protein>
<organism evidence="1 2">
    <name type="scientific">Streptococcus canis</name>
    <dbReference type="NCBI Taxonomy" id="1329"/>
    <lineage>
        <taxon>Bacteria</taxon>
        <taxon>Bacillati</taxon>
        <taxon>Bacillota</taxon>
        <taxon>Bacilli</taxon>
        <taxon>Lactobacillales</taxon>
        <taxon>Streptococcaceae</taxon>
        <taxon>Streptococcus</taxon>
    </lineage>
</organism>
<reference evidence="1 2" key="1">
    <citation type="submission" date="2018-10" db="EMBL/GenBank/DDBJ databases">
        <authorList>
            <consortium name="Molecular Microbiology and Infection Unit (UMMI)"/>
            <person name="Machado M."/>
        </authorList>
    </citation>
    <scope>NUCLEOTIDE SEQUENCE [LARGE SCALE GENOMIC DNA]</scope>
    <source>
        <strain evidence="1">FMV2238.02</strain>
    </source>
</reference>
<dbReference type="AlphaFoldDB" id="A0A3P5XT20"/>
<proteinExistence type="predicted"/>
<dbReference type="EMBL" id="UXEP01000094">
    <property type="protein sequence ID" value="VDC43974.1"/>
    <property type="molecule type" value="Genomic_DNA"/>
</dbReference>
<name>A0A3P5XT20_STRCB</name>
<keyword evidence="2" id="KW-1185">Reference proteome</keyword>
<evidence type="ECO:0000313" key="1">
    <source>
        <dbReference type="EMBL" id="VDC43974.1"/>
    </source>
</evidence>
<dbReference type="Proteomes" id="UP000280759">
    <property type="component" value="Unassembled WGS sequence"/>
</dbReference>
<evidence type="ECO:0000313" key="2">
    <source>
        <dbReference type="Proteomes" id="UP000280759"/>
    </source>
</evidence>
<gene>
    <name evidence="1" type="ORF">FMV2238Y02_24250</name>
</gene>
<sequence>MRLVERYSLKSHEPLKKSNHHCYCLRTSKAYYLTTKGELLEQSSPRLMNWGMMQNGRYLTQRILVFPKTESGCSLSDILEDTVPDSYFLSDEKVQHLILNQRK</sequence>